<dbReference type="SUPFAM" id="SSF53335">
    <property type="entry name" value="S-adenosyl-L-methionine-dependent methyltransferases"/>
    <property type="match status" value="1"/>
</dbReference>
<evidence type="ECO:0000256" key="1">
    <source>
        <dbReference type="ARBA" id="ARBA00022603"/>
    </source>
</evidence>
<dbReference type="Gene3D" id="3.40.50.150">
    <property type="entry name" value="Vaccinia Virus protein VP39"/>
    <property type="match status" value="1"/>
</dbReference>
<dbReference type="AlphaFoldDB" id="N2A0U1"/>
<proteinExistence type="predicted"/>
<evidence type="ECO:0000256" key="3">
    <source>
        <dbReference type="SAM" id="Coils"/>
    </source>
</evidence>
<comment type="caution">
    <text evidence="4">The sequence shown here is derived from an EMBL/GenBank/DDBJ whole genome shotgun (WGS) entry which is preliminary data.</text>
</comment>
<reference evidence="4 5" key="1">
    <citation type="journal article" date="2014" name="Genome Announc.">
        <title>Draft genome sequences of the altered schaedler flora, a defined bacterial community from gnotobiotic mice.</title>
        <authorList>
            <person name="Wannemuehler M.J."/>
            <person name="Overstreet A.M."/>
            <person name="Ward D.V."/>
            <person name="Phillips G.J."/>
        </authorList>
    </citation>
    <scope>NUCLEOTIDE SEQUENCE [LARGE SCALE GENOMIC DNA]</scope>
    <source>
        <strain evidence="4 5">ASF492</strain>
    </source>
</reference>
<evidence type="ECO:0000256" key="2">
    <source>
        <dbReference type="ARBA" id="ARBA00022679"/>
    </source>
</evidence>
<protein>
    <recommendedName>
        <fullName evidence="6">Methyltransferase domain-containing protein</fullName>
    </recommendedName>
</protein>
<dbReference type="InterPro" id="IPR029063">
    <property type="entry name" value="SAM-dependent_MTases_sf"/>
</dbReference>
<keyword evidence="2" id="KW-0808">Transferase</keyword>
<dbReference type="OrthoDB" id="176403at2"/>
<dbReference type="GO" id="GO:0005886">
    <property type="term" value="C:plasma membrane"/>
    <property type="evidence" value="ECO:0007669"/>
    <property type="project" value="TreeGrafter"/>
</dbReference>
<dbReference type="eggNOG" id="COG4372">
    <property type="taxonomic scope" value="Bacteria"/>
</dbReference>
<dbReference type="EMBL" id="AQFT01000115">
    <property type="protein sequence ID" value="EMZ22922.1"/>
    <property type="molecule type" value="Genomic_DNA"/>
</dbReference>
<keyword evidence="1" id="KW-0489">Methyltransferase</keyword>
<dbReference type="HOGENOM" id="CLU_048108_0_0_9"/>
<evidence type="ECO:0000313" key="5">
    <source>
        <dbReference type="Proteomes" id="UP000012589"/>
    </source>
</evidence>
<dbReference type="GO" id="GO:0071770">
    <property type="term" value="P:DIM/DIP cell wall layer assembly"/>
    <property type="evidence" value="ECO:0007669"/>
    <property type="project" value="TreeGrafter"/>
</dbReference>
<evidence type="ECO:0008006" key="6">
    <source>
        <dbReference type="Google" id="ProtNLM"/>
    </source>
</evidence>
<dbReference type="GO" id="GO:0032259">
    <property type="term" value="P:methylation"/>
    <property type="evidence" value="ECO:0007669"/>
    <property type="project" value="UniProtKB-KW"/>
</dbReference>
<name>N2A0U1_9FIRM</name>
<organism evidence="4 5">
    <name type="scientific">Eubacterium plexicaudatum ASF492</name>
    <dbReference type="NCBI Taxonomy" id="1235802"/>
    <lineage>
        <taxon>Bacteria</taxon>
        <taxon>Bacillati</taxon>
        <taxon>Bacillota</taxon>
        <taxon>Clostridia</taxon>
        <taxon>Eubacteriales</taxon>
        <taxon>Eubacteriaceae</taxon>
        <taxon>Eubacterium</taxon>
    </lineage>
</organism>
<keyword evidence="5" id="KW-1185">Reference proteome</keyword>
<dbReference type="PANTHER" id="PTHR40048">
    <property type="entry name" value="RHAMNOSYL O-METHYLTRANSFERASE"/>
    <property type="match status" value="1"/>
</dbReference>
<dbReference type="Proteomes" id="UP000012589">
    <property type="component" value="Unassembled WGS sequence"/>
</dbReference>
<dbReference type="STRING" id="1235802.C823_03791"/>
<dbReference type="GO" id="GO:0008168">
    <property type="term" value="F:methyltransferase activity"/>
    <property type="evidence" value="ECO:0007669"/>
    <property type="project" value="UniProtKB-KW"/>
</dbReference>
<evidence type="ECO:0000313" key="4">
    <source>
        <dbReference type="EMBL" id="EMZ22922.1"/>
    </source>
</evidence>
<feature type="coiled-coil region" evidence="3">
    <location>
        <begin position="245"/>
        <end position="361"/>
    </location>
</feature>
<dbReference type="PATRIC" id="fig|1235802.3.peg.3999"/>
<dbReference type="PANTHER" id="PTHR40048:SF1">
    <property type="entry name" value="RHAMNOSYL O-METHYLTRANSFERASE"/>
    <property type="match status" value="1"/>
</dbReference>
<accession>N2A0U1</accession>
<sequence length="364" mass="43593">MKRKWEYAQAVFEADRYHDVMLKYSTWAGHRRFAYDLIVHDEPEMIVELGSFYGCSSFAFMQAVKDHGLETQMYAIDLWEAGDRYTLHDYEQDIYGFFQKVMTEQFAGIRAQMLKMSFDQANTQFENGCIDILHIDGSHAYEDVKHDFELWLPKMKQNGMILFHDISKQMLYGKPIGSSVFWNELKQQFCHTVQMEHSWGLGILFLSEEKYENFMKNVDLEYYRNLYLYDAEDCKDMVRKNYFALEDAKKWIDGLTRDKQKAEEDSARLMHETGELKVAYERTITEKDAYIQDLKQDLKKWEQENVKIRQDYEQTIQDKEAYILQLGQTIEECKQENIKIRRDYEQTIQGKETYIKELEQKIRP</sequence>
<dbReference type="Pfam" id="PF13578">
    <property type="entry name" value="Methyltransf_24"/>
    <property type="match status" value="1"/>
</dbReference>
<gene>
    <name evidence="4" type="ORF">C823_03791</name>
</gene>
<keyword evidence="3" id="KW-0175">Coiled coil</keyword>